<organism evidence="3 4">
    <name type="scientific">Desulfosudis oleivorans (strain DSM 6200 / JCM 39069 / Hxd3)</name>
    <name type="common">Desulfococcus oleovorans</name>
    <dbReference type="NCBI Taxonomy" id="96561"/>
    <lineage>
        <taxon>Bacteria</taxon>
        <taxon>Pseudomonadati</taxon>
        <taxon>Thermodesulfobacteriota</taxon>
        <taxon>Desulfobacteria</taxon>
        <taxon>Desulfobacterales</taxon>
        <taxon>Desulfosudaceae</taxon>
        <taxon>Desulfosudis</taxon>
    </lineage>
</organism>
<dbReference type="RefSeq" id="WP_012175228.1">
    <property type="nucleotide sequence ID" value="NC_009943.1"/>
</dbReference>
<dbReference type="Pfam" id="PF13439">
    <property type="entry name" value="Glyco_transf_4"/>
    <property type="match status" value="1"/>
</dbReference>
<dbReference type="STRING" id="96561.Dole_1808"/>
<dbReference type="InterPro" id="IPR050194">
    <property type="entry name" value="Glycosyltransferase_grp1"/>
</dbReference>
<dbReference type="KEGG" id="dol:Dole_1808"/>
<accession>A9A0Y7</accession>
<dbReference type="HOGENOM" id="CLU_009583_2_2_7"/>
<feature type="domain" description="Glycosyl transferase family 1" evidence="1">
    <location>
        <begin position="199"/>
        <end position="337"/>
    </location>
</feature>
<keyword evidence="3" id="KW-0808">Transferase</keyword>
<dbReference type="Pfam" id="PF00534">
    <property type="entry name" value="Glycos_transf_1"/>
    <property type="match status" value="1"/>
</dbReference>
<evidence type="ECO:0000313" key="4">
    <source>
        <dbReference type="Proteomes" id="UP000008561"/>
    </source>
</evidence>
<dbReference type="SUPFAM" id="SSF53756">
    <property type="entry name" value="UDP-Glycosyltransferase/glycogen phosphorylase"/>
    <property type="match status" value="1"/>
</dbReference>
<sequence length="373" mass="41954">MIDGRIKIFVTGTRGIPDISGGVEKHCQELYPLIAAQGHDVFVATRKSYVNDPGVTAWGGVWLIHLYAPRKKSLEAAVHTFLAVLKARQVNPDILHVHAVGPCLMVPLARLLGMRVVMTHHGPDYERQKWNKPAKLVLRLGEWLGGCFANEVIVISRIIETLVQKKCRRPCHVIYNGVRLPEKTEKTDYLETIGVSPGRYILAVARFVPEKGLDLLVKAFKEIRGDFKLVIAGDADHETTYSRNLKEEMAGDDRIVSTGYITGEALNQVYSHAGLFVLPSFHEGLPIALLEAMSYGLPVLVSDIPANREVDLPEERFFRCGDAPDLKKKIEALWDKDLTVDEKNHFRNLLAKQYNWDKIARQTIEVYERVLSG</sequence>
<dbReference type="CDD" id="cd03801">
    <property type="entry name" value="GT4_PimA-like"/>
    <property type="match status" value="1"/>
</dbReference>
<evidence type="ECO:0000259" key="2">
    <source>
        <dbReference type="Pfam" id="PF13439"/>
    </source>
</evidence>
<dbReference type="InterPro" id="IPR028098">
    <property type="entry name" value="Glyco_trans_4-like_N"/>
</dbReference>
<dbReference type="PANTHER" id="PTHR45947">
    <property type="entry name" value="SULFOQUINOVOSYL TRANSFERASE SQD2"/>
    <property type="match status" value="1"/>
</dbReference>
<dbReference type="InterPro" id="IPR001296">
    <property type="entry name" value="Glyco_trans_1"/>
</dbReference>
<dbReference type="AlphaFoldDB" id="A9A0Y7"/>
<evidence type="ECO:0000313" key="3">
    <source>
        <dbReference type="EMBL" id="ABW67612.1"/>
    </source>
</evidence>
<gene>
    <name evidence="3" type="ordered locus">Dole_1808</name>
</gene>
<proteinExistence type="predicted"/>
<dbReference type="eggNOG" id="COG0438">
    <property type="taxonomic scope" value="Bacteria"/>
</dbReference>
<dbReference type="PANTHER" id="PTHR45947:SF3">
    <property type="entry name" value="SULFOQUINOVOSYL TRANSFERASE SQD2"/>
    <property type="match status" value="1"/>
</dbReference>
<dbReference type="EMBL" id="CP000859">
    <property type="protein sequence ID" value="ABW67612.1"/>
    <property type="molecule type" value="Genomic_DNA"/>
</dbReference>
<name>A9A0Y7_DESOH</name>
<feature type="domain" description="Glycosyltransferase subfamily 4-like N-terminal" evidence="2">
    <location>
        <begin position="21"/>
        <end position="179"/>
    </location>
</feature>
<dbReference type="CAZy" id="GT4">
    <property type="family name" value="Glycosyltransferase Family 4"/>
</dbReference>
<evidence type="ECO:0000259" key="1">
    <source>
        <dbReference type="Pfam" id="PF00534"/>
    </source>
</evidence>
<dbReference type="Gene3D" id="3.40.50.2000">
    <property type="entry name" value="Glycogen Phosphorylase B"/>
    <property type="match status" value="2"/>
</dbReference>
<dbReference type="Proteomes" id="UP000008561">
    <property type="component" value="Chromosome"/>
</dbReference>
<keyword evidence="4" id="KW-1185">Reference proteome</keyword>
<protein>
    <submittedName>
        <fullName evidence="3">Glycosyl transferase group 1</fullName>
    </submittedName>
</protein>
<reference evidence="3 4" key="1">
    <citation type="submission" date="2007-10" db="EMBL/GenBank/DDBJ databases">
        <title>Complete sequence of Desulfococcus oleovorans Hxd3.</title>
        <authorList>
            <consortium name="US DOE Joint Genome Institute"/>
            <person name="Copeland A."/>
            <person name="Lucas S."/>
            <person name="Lapidus A."/>
            <person name="Barry K."/>
            <person name="Glavina del Rio T."/>
            <person name="Dalin E."/>
            <person name="Tice H."/>
            <person name="Pitluck S."/>
            <person name="Kiss H."/>
            <person name="Brettin T."/>
            <person name="Bruce D."/>
            <person name="Detter J.C."/>
            <person name="Han C."/>
            <person name="Schmutz J."/>
            <person name="Larimer F."/>
            <person name="Land M."/>
            <person name="Hauser L."/>
            <person name="Kyrpides N."/>
            <person name="Kim E."/>
            <person name="Wawrik B."/>
            <person name="Richardson P."/>
        </authorList>
    </citation>
    <scope>NUCLEOTIDE SEQUENCE [LARGE SCALE GENOMIC DNA]</scope>
    <source>
        <strain evidence="4">DSM 6200 / JCM 39069 / Hxd3</strain>
    </source>
</reference>
<dbReference type="GO" id="GO:0016757">
    <property type="term" value="F:glycosyltransferase activity"/>
    <property type="evidence" value="ECO:0007669"/>
    <property type="project" value="InterPro"/>
</dbReference>